<evidence type="ECO:0000313" key="3">
    <source>
        <dbReference type="Proteomes" id="UP000547058"/>
    </source>
</evidence>
<feature type="compositionally biased region" description="Basic and acidic residues" evidence="1">
    <location>
        <begin position="1"/>
        <end position="10"/>
    </location>
</feature>
<dbReference type="PROSITE" id="PS51257">
    <property type="entry name" value="PROKAR_LIPOPROTEIN"/>
    <property type="match status" value="1"/>
</dbReference>
<dbReference type="Proteomes" id="UP000547058">
    <property type="component" value="Unassembled WGS sequence"/>
</dbReference>
<gene>
    <name evidence="2" type="ORF">H4O11_05145</name>
</gene>
<accession>A0A7W3IGP2</accession>
<comment type="caution">
    <text evidence="2">The sequence shown here is derived from an EMBL/GenBank/DDBJ whole genome shotgun (WGS) entry which is preliminary data.</text>
</comment>
<feature type="region of interest" description="Disordered" evidence="1">
    <location>
        <begin position="1"/>
        <end position="25"/>
    </location>
</feature>
<sequence length="80" mass="8396">MSSMPVRDDQGPGTAGASACLSRSPARTQLQRLEALAHGEMVELRRRAQARPYPDAGCTEQASIAWDLGLDASCAGRAGP</sequence>
<keyword evidence="3" id="KW-1185">Reference proteome</keyword>
<evidence type="ECO:0000313" key="2">
    <source>
        <dbReference type="EMBL" id="MBA8681188.1"/>
    </source>
</evidence>
<evidence type="ECO:0000256" key="1">
    <source>
        <dbReference type="SAM" id="MobiDB-lite"/>
    </source>
</evidence>
<reference evidence="2 3" key="1">
    <citation type="submission" date="2020-08" db="EMBL/GenBank/DDBJ databases">
        <title>Stenotrophomonas tumulicola JCM 30961.</title>
        <authorList>
            <person name="Deng Y."/>
        </authorList>
    </citation>
    <scope>NUCLEOTIDE SEQUENCE [LARGE SCALE GENOMIC DNA]</scope>
    <source>
        <strain evidence="2 3">JCM 30961</strain>
    </source>
</reference>
<proteinExistence type="predicted"/>
<dbReference type="AlphaFoldDB" id="A0A7W3IGP2"/>
<protein>
    <submittedName>
        <fullName evidence="2">Uncharacterized protein</fullName>
    </submittedName>
</protein>
<organism evidence="2 3">
    <name type="scientific">Stenotrophomonas tumulicola</name>
    <dbReference type="NCBI Taxonomy" id="1685415"/>
    <lineage>
        <taxon>Bacteria</taxon>
        <taxon>Pseudomonadati</taxon>
        <taxon>Pseudomonadota</taxon>
        <taxon>Gammaproteobacteria</taxon>
        <taxon>Lysobacterales</taxon>
        <taxon>Lysobacteraceae</taxon>
        <taxon>Stenotrophomonas</taxon>
    </lineage>
</organism>
<dbReference type="RefSeq" id="WP_182338263.1">
    <property type="nucleotide sequence ID" value="NZ_JACGXS010000001.1"/>
</dbReference>
<name>A0A7W3IGP2_9GAMM</name>
<dbReference type="EMBL" id="JACGXS010000001">
    <property type="protein sequence ID" value="MBA8681188.1"/>
    <property type="molecule type" value="Genomic_DNA"/>
</dbReference>